<comment type="caution">
    <text evidence="2">The sequence shown here is derived from an EMBL/GenBank/DDBJ whole genome shotgun (WGS) entry which is preliminary data.</text>
</comment>
<keyword evidence="1" id="KW-0472">Membrane</keyword>
<dbReference type="AlphaFoldDB" id="A0A0F9IP98"/>
<evidence type="ECO:0000256" key="1">
    <source>
        <dbReference type="SAM" id="Phobius"/>
    </source>
</evidence>
<feature type="transmembrane region" description="Helical" evidence="1">
    <location>
        <begin position="6"/>
        <end position="23"/>
    </location>
</feature>
<gene>
    <name evidence="2" type="ORF">LCGC14_1853250</name>
</gene>
<evidence type="ECO:0000313" key="2">
    <source>
        <dbReference type="EMBL" id="KKL95570.1"/>
    </source>
</evidence>
<sequence length="29" mass="3383">MTTDTMQWIAILAIAVLFTVKVIDEWMNQ</sequence>
<organism evidence="2">
    <name type="scientific">marine sediment metagenome</name>
    <dbReference type="NCBI Taxonomy" id="412755"/>
    <lineage>
        <taxon>unclassified sequences</taxon>
        <taxon>metagenomes</taxon>
        <taxon>ecological metagenomes</taxon>
    </lineage>
</organism>
<protein>
    <submittedName>
        <fullName evidence="2">Uncharacterized protein</fullName>
    </submittedName>
</protein>
<keyword evidence="1" id="KW-1133">Transmembrane helix</keyword>
<accession>A0A0F9IP98</accession>
<name>A0A0F9IP98_9ZZZZ</name>
<dbReference type="EMBL" id="LAZR01018643">
    <property type="protein sequence ID" value="KKL95570.1"/>
    <property type="molecule type" value="Genomic_DNA"/>
</dbReference>
<reference evidence="2" key="1">
    <citation type="journal article" date="2015" name="Nature">
        <title>Complex archaea that bridge the gap between prokaryotes and eukaryotes.</title>
        <authorList>
            <person name="Spang A."/>
            <person name="Saw J.H."/>
            <person name="Jorgensen S.L."/>
            <person name="Zaremba-Niedzwiedzka K."/>
            <person name="Martijn J."/>
            <person name="Lind A.E."/>
            <person name="van Eijk R."/>
            <person name="Schleper C."/>
            <person name="Guy L."/>
            <person name="Ettema T.J."/>
        </authorList>
    </citation>
    <scope>NUCLEOTIDE SEQUENCE</scope>
</reference>
<keyword evidence="1" id="KW-0812">Transmembrane</keyword>
<proteinExistence type="predicted"/>